<evidence type="ECO:0000256" key="2">
    <source>
        <dbReference type="ARBA" id="ARBA00008899"/>
    </source>
</evidence>
<proteinExistence type="inferred from homology"/>
<keyword evidence="4" id="KW-1003">Cell membrane</keyword>
<accession>A0A099KVB9</accession>
<evidence type="ECO:0000256" key="7">
    <source>
        <dbReference type="ARBA" id="ARBA00023139"/>
    </source>
</evidence>
<comment type="similarity">
    <text evidence="2">Belongs to the CsgG family.</text>
</comment>
<evidence type="ECO:0000256" key="8">
    <source>
        <dbReference type="ARBA" id="ARBA00023288"/>
    </source>
</evidence>
<dbReference type="InterPro" id="IPR005534">
    <property type="entry name" value="Curli_assmbl/transp-comp_CsgG"/>
</dbReference>
<dbReference type="EMBL" id="JQED01000007">
    <property type="protein sequence ID" value="KGJ94105.1"/>
    <property type="molecule type" value="Genomic_DNA"/>
</dbReference>
<keyword evidence="5" id="KW-0732">Signal</keyword>
<keyword evidence="8" id="KW-0449">Lipoprotein</keyword>
<dbReference type="GO" id="GO:0030288">
    <property type="term" value="C:outer membrane-bounded periplasmic space"/>
    <property type="evidence" value="ECO:0007669"/>
    <property type="project" value="InterPro"/>
</dbReference>
<evidence type="ECO:0000256" key="5">
    <source>
        <dbReference type="ARBA" id="ARBA00022729"/>
    </source>
</evidence>
<keyword evidence="6" id="KW-0472">Membrane</keyword>
<protein>
    <recommendedName>
        <fullName evidence="3">Curli production assembly/transport component CsgG</fullName>
    </recommendedName>
</protein>
<dbReference type="AlphaFoldDB" id="A0A099KVB9"/>
<evidence type="ECO:0000256" key="6">
    <source>
        <dbReference type="ARBA" id="ARBA00023136"/>
    </source>
</evidence>
<dbReference type="PANTHER" id="PTHR41164:SF1">
    <property type="entry name" value="CURLI PRODUCTION ASSEMBLY_TRANSPORT COMPONENT CSGG"/>
    <property type="match status" value="1"/>
</dbReference>
<reference evidence="9 10" key="1">
    <citation type="submission" date="2014-08" db="EMBL/GenBank/DDBJ databases">
        <title>Genomic and Phenotypic Diversity of Colwellia psychrerythraea strains from Disparate Marine Basins.</title>
        <authorList>
            <person name="Techtmann S.M."/>
            <person name="Stelling S.C."/>
            <person name="Utturkar S.M."/>
            <person name="Alshibli N."/>
            <person name="Harris A."/>
            <person name="Brown S.D."/>
            <person name="Hazen T.C."/>
        </authorList>
    </citation>
    <scope>NUCLEOTIDE SEQUENCE [LARGE SCALE GENOMIC DNA]</scope>
    <source>
        <strain evidence="9 10">ND2E</strain>
    </source>
</reference>
<organism evidence="9 10">
    <name type="scientific">Colwellia psychrerythraea</name>
    <name type="common">Vibrio psychroerythus</name>
    <dbReference type="NCBI Taxonomy" id="28229"/>
    <lineage>
        <taxon>Bacteria</taxon>
        <taxon>Pseudomonadati</taxon>
        <taxon>Pseudomonadota</taxon>
        <taxon>Gammaproteobacteria</taxon>
        <taxon>Alteromonadales</taxon>
        <taxon>Colwelliaceae</taxon>
        <taxon>Colwellia</taxon>
    </lineage>
</organism>
<evidence type="ECO:0000313" key="9">
    <source>
        <dbReference type="EMBL" id="KGJ94105.1"/>
    </source>
</evidence>
<evidence type="ECO:0000256" key="4">
    <source>
        <dbReference type="ARBA" id="ARBA00022475"/>
    </source>
</evidence>
<evidence type="ECO:0000313" key="10">
    <source>
        <dbReference type="Proteomes" id="UP000029843"/>
    </source>
</evidence>
<dbReference type="PROSITE" id="PS51257">
    <property type="entry name" value="PROKAR_LIPOPROTEIN"/>
    <property type="match status" value="1"/>
</dbReference>
<keyword evidence="7" id="KW-0564">Palmitate</keyword>
<dbReference type="Pfam" id="PF03783">
    <property type="entry name" value="CsgG"/>
    <property type="match status" value="1"/>
</dbReference>
<dbReference type="Gene3D" id="3.40.50.10610">
    <property type="entry name" value="ABC-type transport auxiliary lipoprotein component"/>
    <property type="match status" value="1"/>
</dbReference>
<name>A0A099KVB9_COLPS</name>
<dbReference type="OrthoDB" id="9793163at2"/>
<dbReference type="Proteomes" id="UP000029843">
    <property type="component" value="Unassembled WGS sequence"/>
</dbReference>
<comment type="caution">
    <text evidence="9">The sequence shown here is derived from an EMBL/GenBank/DDBJ whole genome shotgun (WGS) entry which is preliminary data.</text>
</comment>
<dbReference type="PANTHER" id="PTHR41164">
    <property type="entry name" value="CURLI PRODUCTION ASSEMBLY/TRANSPORT COMPONENT CSGG"/>
    <property type="match status" value="1"/>
</dbReference>
<comment type="function">
    <text evidence="1">May be involved in the biogenesis of curli organelles.</text>
</comment>
<gene>
    <name evidence="9" type="ORF">ND2E_2038</name>
</gene>
<dbReference type="RefSeq" id="WP_033092824.1">
    <property type="nucleotide sequence ID" value="NZ_JQED01000007.1"/>
</dbReference>
<evidence type="ECO:0000256" key="3">
    <source>
        <dbReference type="ARBA" id="ARBA00014028"/>
    </source>
</evidence>
<sequence length="324" mass="35283" precursor="true">MNQKTLMLAMSVSLIFSGCATVEKKEIHTTPVQVPAVSKTIIATADQTKYLKRKVAIGRFTNETTYGQSFFIDSDNNRIGKQAMDILSSKLFETGKFIMLERADLSKIEKELTMSGSSALKNSADFIIVGSITEFGRKEVSDVGVFSRVKRQEANATVNIRIIDVSTGQIIYSEKGKGIAYSEAGTVLGVGDKAAYDSSLNDKVIDVAITDLASNIVENMLGKAWRSYVLSYDDGSLIISGGKSQNIKPGATFAVVKSGKKVKNPQTGMFITLPGKTIAKVKVTSSFGETPESEVSFSQIIEGNLDSYIKENDYKDLFIKEIIK</sequence>
<dbReference type="PATRIC" id="fig|28229.4.peg.1061"/>
<evidence type="ECO:0000256" key="1">
    <source>
        <dbReference type="ARBA" id="ARBA00003989"/>
    </source>
</evidence>